<accession>A0AAE3H0R7</accession>
<organism evidence="2 3">
    <name type="scientific">Lacihabitans soyangensis</name>
    <dbReference type="NCBI Taxonomy" id="869394"/>
    <lineage>
        <taxon>Bacteria</taxon>
        <taxon>Pseudomonadati</taxon>
        <taxon>Bacteroidota</taxon>
        <taxon>Cytophagia</taxon>
        <taxon>Cytophagales</taxon>
        <taxon>Leadbetterellaceae</taxon>
        <taxon>Lacihabitans</taxon>
    </lineage>
</organism>
<dbReference type="GO" id="GO:0003677">
    <property type="term" value="F:DNA binding"/>
    <property type="evidence" value="ECO:0007669"/>
    <property type="project" value="InterPro"/>
</dbReference>
<evidence type="ECO:0000259" key="1">
    <source>
        <dbReference type="SMART" id="SM00850"/>
    </source>
</evidence>
<protein>
    <submittedName>
        <fullName evidence="2">LytTR family transcriptional regulator</fullName>
    </submittedName>
</protein>
<gene>
    <name evidence="2" type="ORF">EGI31_02775</name>
</gene>
<comment type="caution">
    <text evidence="2">The sequence shown here is derived from an EMBL/GenBank/DDBJ whole genome shotgun (WGS) entry which is preliminary data.</text>
</comment>
<dbReference type="InterPro" id="IPR007492">
    <property type="entry name" value="LytTR_DNA-bd_dom"/>
</dbReference>
<name>A0AAE3H0R7_9BACT</name>
<feature type="domain" description="HTH LytTR-type" evidence="1">
    <location>
        <begin position="9"/>
        <end position="106"/>
    </location>
</feature>
<sequence length="111" mass="12873">MALKNLHIIRNIELDPEDILMFESDVNYSLIWLQNGRKLTVAKTLKQISEIVKDAPFVRVNRQVMLNAFHVKCLGDNTNKQTVELNNGVKITFSRRRAADAQNYIQKYLIN</sequence>
<keyword evidence="3" id="KW-1185">Reference proteome</keyword>
<dbReference type="SMART" id="SM00850">
    <property type="entry name" value="LytTR"/>
    <property type="match status" value="1"/>
</dbReference>
<dbReference type="Proteomes" id="UP001204144">
    <property type="component" value="Unassembled WGS sequence"/>
</dbReference>
<dbReference type="AlphaFoldDB" id="A0AAE3H0R7"/>
<dbReference type="Pfam" id="PF04397">
    <property type="entry name" value="LytTR"/>
    <property type="match status" value="1"/>
</dbReference>
<dbReference type="EMBL" id="RJUF01000003">
    <property type="protein sequence ID" value="MCP9761864.1"/>
    <property type="molecule type" value="Genomic_DNA"/>
</dbReference>
<reference evidence="2 3" key="1">
    <citation type="submission" date="2018-11" db="EMBL/GenBank/DDBJ databases">
        <title>Novel bacteria species description.</title>
        <authorList>
            <person name="Han J.-H."/>
        </authorList>
    </citation>
    <scope>NUCLEOTIDE SEQUENCE [LARGE SCALE GENOMIC DNA]</scope>
    <source>
        <strain evidence="2 3">KCTC23259</strain>
    </source>
</reference>
<dbReference type="RefSeq" id="WP_255035607.1">
    <property type="nucleotide sequence ID" value="NZ_RJUF01000003.1"/>
</dbReference>
<evidence type="ECO:0000313" key="3">
    <source>
        <dbReference type="Proteomes" id="UP001204144"/>
    </source>
</evidence>
<proteinExistence type="predicted"/>
<evidence type="ECO:0000313" key="2">
    <source>
        <dbReference type="EMBL" id="MCP9761864.1"/>
    </source>
</evidence>
<dbReference type="Gene3D" id="2.40.50.1020">
    <property type="entry name" value="LytTr DNA-binding domain"/>
    <property type="match status" value="1"/>
</dbReference>